<proteinExistence type="predicted"/>
<name>A0ABU8FRH1_9BACI</name>
<accession>A0ABU8FRH1</accession>
<dbReference type="RefSeq" id="WP_336480908.1">
    <property type="nucleotide sequence ID" value="NZ_JBAWSV010000001.1"/>
</dbReference>
<evidence type="ECO:0000313" key="2">
    <source>
        <dbReference type="Proteomes" id="UP001367922"/>
    </source>
</evidence>
<organism evidence="1 2">
    <name type="scientific">Bacillus yunxiaonensis</name>
    <dbReference type="NCBI Taxonomy" id="3127665"/>
    <lineage>
        <taxon>Bacteria</taxon>
        <taxon>Bacillati</taxon>
        <taxon>Bacillota</taxon>
        <taxon>Bacilli</taxon>
        <taxon>Bacillales</taxon>
        <taxon>Bacillaceae</taxon>
        <taxon>Bacillus</taxon>
    </lineage>
</organism>
<dbReference type="EMBL" id="JBAWSV010000001">
    <property type="protein sequence ID" value="MEI4828533.1"/>
    <property type="molecule type" value="Genomic_DNA"/>
</dbReference>
<evidence type="ECO:0000313" key="1">
    <source>
        <dbReference type="EMBL" id="MEI4828533.1"/>
    </source>
</evidence>
<sequence length="50" mass="5945">MSTRDLMQGYESIARNIQGFMWKGKPLKSEKIEHTKEELDKMLESIRKEC</sequence>
<comment type="caution">
    <text evidence="1">The sequence shown here is derived from an EMBL/GenBank/DDBJ whole genome shotgun (WGS) entry which is preliminary data.</text>
</comment>
<protein>
    <recommendedName>
        <fullName evidence="3">Fur-regulated basic protein FbpA</fullName>
    </recommendedName>
</protein>
<reference evidence="1 2" key="1">
    <citation type="submission" date="2024-01" db="EMBL/GenBank/DDBJ databases">
        <title>Seven novel Bacillus-like species.</title>
        <authorList>
            <person name="Liu G."/>
        </authorList>
    </citation>
    <scope>NUCLEOTIDE SEQUENCE [LARGE SCALE GENOMIC DNA]</scope>
    <source>
        <strain evidence="1 2">FJAT-53711</strain>
    </source>
</reference>
<evidence type="ECO:0008006" key="3">
    <source>
        <dbReference type="Google" id="ProtNLM"/>
    </source>
</evidence>
<gene>
    <name evidence="1" type="ORF">WAX78_03565</name>
</gene>
<keyword evidence="2" id="KW-1185">Reference proteome</keyword>
<dbReference type="Proteomes" id="UP001367922">
    <property type="component" value="Unassembled WGS sequence"/>
</dbReference>